<reference evidence="1" key="2">
    <citation type="submission" date="2013-10" db="EMBL/GenBank/DDBJ databases">
        <authorList>
            <person name="Aslett M."/>
        </authorList>
    </citation>
    <scope>NUCLEOTIDE SEQUENCE [LARGE SCALE GENOMIC DNA]</scope>
    <source>
        <strain evidence="1">Houghton</strain>
    </source>
</reference>
<dbReference type="AlphaFoldDB" id="U6MK90"/>
<sequence>CVEGRLAFWVLGCEWGALGEKIGMASPSSRCALCGKQAGAAEKGSEFVTMRDVSGAHWARGVEWLCFPATLPFDSSGAFVLEERRPVCGALRVGEWEWEGGLFAVGDLLICCCVGAWKGVRRFGFQEEWGIGFGGEAAGLWCIVSVRIVSWIAVADVSSAHWARELEWRRFPDAFAEWGIGFGEEVAGLWCLAGVSVVRWIAVAVRVGAAASRAGLLRMVRGVVTSQLRSVVVLCFVGVRRGTFGCVQDVSGVHWSREVEWLRFEAALPLVGARQAFTAAQLGCVKVRGRVFHILDFSCRVAVFVCVGAAASRAGLLRKVRNLCQSGHVLELVLEWGIGFGGEAAGLWCLADQGGAVEKGSEFVTMRIRAAAGVARQPSQLRSVVVLWFAGVWGGAVGWSGAVEKGSEFVTMRIPAADGVAGASRALDERSGMVELLSRFAVLVASQAFAAAQYGCECAIGFGGEAAGLWCLAGGSAFSRIAVAVRGRVLSVLVFRIGTFGCVQEWGIGFGGEAAGLWCVAGVSVVSWIAFAVRAGVLGLVIFRMGPLGCVQMESCVCIAGVGHRFWRRGGRSVVPGGCERVGHRFWRRGGRSVVPCGLYVLQLLLVGSDLLVRLDGRAYAFMFSAEWEWEGCLFAVGELLICGYADKKLCLYCRSVAYFLVERRPVCGALRV</sequence>
<proteinExistence type="predicted"/>
<accession>U6MK90</accession>
<keyword evidence="2" id="KW-1185">Reference proteome</keyword>
<evidence type="ECO:0000313" key="1">
    <source>
        <dbReference type="EMBL" id="CDJ62040.1"/>
    </source>
</evidence>
<dbReference type="GeneID" id="25470413"/>
<name>U6MK90_9EIME</name>
<gene>
    <name evidence="1" type="ORF">ENH_00002180</name>
</gene>
<dbReference type="EMBL" id="HG722333">
    <property type="protein sequence ID" value="CDJ62040.1"/>
    <property type="molecule type" value="Genomic_DNA"/>
</dbReference>
<feature type="non-terminal residue" evidence="1">
    <location>
        <position position="1"/>
    </location>
</feature>
<evidence type="ECO:0000313" key="2">
    <source>
        <dbReference type="Proteomes" id="UP000030754"/>
    </source>
</evidence>
<dbReference type="VEuPathDB" id="ToxoDB:ENH_00002180"/>
<dbReference type="RefSeq" id="XP_013439402.1">
    <property type="nucleotide sequence ID" value="XM_013583948.1"/>
</dbReference>
<reference evidence="1" key="1">
    <citation type="submission" date="2013-10" db="EMBL/GenBank/DDBJ databases">
        <title>Genomic analysis of the causative agents of coccidiosis in chickens.</title>
        <authorList>
            <person name="Reid A.J."/>
            <person name="Blake D."/>
            <person name="Billington K."/>
            <person name="Browne H."/>
            <person name="Dunn M."/>
            <person name="Hung S."/>
            <person name="Kawahara F."/>
            <person name="Miranda-Saavedra D."/>
            <person name="Mourier T."/>
            <person name="Nagra H."/>
            <person name="Otto T.D."/>
            <person name="Rawlings N."/>
            <person name="Sanchez A."/>
            <person name="Sanders M."/>
            <person name="Subramaniam C."/>
            <person name="Tay Y."/>
            <person name="Dear P."/>
            <person name="Doerig C."/>
            <person name="Gruber A."/>
            <person name="Parkinson J."/>
            <person name="Shirley M."/>
            <person name="Wan K.L."/>
            <person name="Berriman M."/>
            <person name="Tomley F."/>
            <person name="Pain A."/>
        </authorList>
    </citation>
    <scope>NUCLEOTIDE SEQUENCE [LARGE SCALE GENOMIC DNA]</scope>
    <source>
        <strain evidence="1">Houghton</strain>
    </source>
</reference>
<organism evidence="1 2">
    <name type="scientific">Eimeria necatrix</name>
    <dbReference type="NCBI Taxonomy" id="51315"/>
    <lineage>
        <taxon>Eukaryota</taxon>
        <taxon>Sar</taxon>
        <taxon>Alveolata</taxon>
        <taxon>Apicomplexa</taxon>
        <taxon>Conoidasida</taxon>
        <taxon>Coccidia</taxon>
        <taxon>Eucoccidiorida</taxon>
        <taxon>Eimeriorina</taxon>
        <taxon>Eimeriidae</taxon>
        <taxon>Eimeria</taxon>
    </lineage>
</organism>
<protein>
    <submittedName>
        <fullName evidence="1">Uncharacterized protein</fullName>
    </submittedName>
</protein>
<dbReference type="Proteomes" id="UP000030754">
    <property type="component" value="Unassembled WGS sequence"/>
</dbReference>